<dbReference type="InterPro" id="IPR036864">
    <property type="entry name" value="Zn2-C6_fun-type_DNA-bd_sf"/>
</dbReference>
<dbReference type="SMART" id="SM00906">
    <property type="entry name" value="Fungal_trans"/>
    <property type="match status" value="1"/>
</dbReference>
<feature type="region of interest" description="Disordered" evidence="4">
    <location>
        <begin position="107"/>
        <end position="160"/>
    </location>
</feature>
<keyword evidence="2" id="KW-0479">Metal-binding</keyword>
<dbReference type="GO" id="GO:0003677">
    <property type="term" value="F:DNA binding"/>
    <property type="evidence" value="ECO:0007669"/>
    <property type="project" value="InterPro"/>
</dbReference>
<reference evidence="8" key="1">
    <citation type="journal article" date="2023" name="Mol. Phylogenet. Evol.">
        <title>Genome-scale phylogeny and comparative genomics of the fungal order Sordariales.</title>
        <authorList>
            <person name="Hensen N."/>
            <person name="Bonometti L."/>
            <person name="Westerberg I."/>
            <person name="Brannstrom I.O."/>
            <person name="Guillou S."/>
            <person name="Cros-Aarteil S."/>
            <person name="Calhoun S."/>
            <person name="Haridas S."/>
            <person name="Kuo A."/>
            <person name="Mondo S."/>
            <person name="Pangilinan J."/>
            <person name="Riley R."/>
            <person name="LaButti K."/>
            <person name="Andreopoulos B."/>
            <person name="Lipzen A."/>
            <person name="Chen C."/>
            <person name="Yan M."/>
            <person name="Daum C."/>
            <person name="Ng V."/>
            <person name="Clum A."/>
            <person name="Steindorff A."/>
            <person name="Ohm R.A."/>
            <person name="Martin F."/>
            <person name="Silar P."/>
            <person name="Natvig D.O."/>
            <person name="Lalanne C."/>
            <person name="Gautier V."/>
            <person name="Ament-Velasquez S.L."/>
            <person name="Kruys A."/>
            <person name="Hutchinson M.I."/>
            <person name="Powell A.J."/>
            <person name="Barry K."/>
            <person name="Miller A.N."/>
            <person name="Grigoriev I.V."/>
            <person name="Debuchy R."/>
            <person name="Gladieux P."/>
            <person name="Hiltunen Thoren M."/>
            <person name="Johannesson H."/>
        </authorList>
    </citation>
    <scope>NUCLEOTIDE SEQUENCE [LARGE SCALE GENOMIC DNA]</scope>
    <source>
        <strain evidence="8">CBS 284.82</strain>
    </source>
</reference>
<dbReference type="CDD" id="cd12148">
    <property type="entry name" value="fungal_TF_MHR"/>
    <property type="match status" value="1"/>
</dbReference>
<dbReference type="CDD" id="cd00067">
    <property type="entry name" value="GAL4"/>
    <property type="match status" value="1"/>
</dbReference>
<comment type="caution">
    <text evidence="7">The sequence shown here is derived from an EMBL/GenBank/DDBJ whole genome shotgun (WGS) entry which is preliminary data.</text>
</comment>
<dbReference type="SMART" id="SM00066">
    <property type="entry name" value="GAL4"/>
    <property type="match status" value="1"/>
</dbReference>
<gene>
    <name evidence="7" type="ORF">C8A01DRAFT_42764</name>
</gene>
<dbReference type="Gene3D" id="4.10.240.10">
    <property type="entry name" value="Zn(2)-C6 fungal-type DNA-binding domain"/>
    <property type="match status" value="1"/>
</dbReference>
<dbReference type="GO" id="GO:0000981">
    <property type="term" value="F:DNA-binding transcription factor activity, RNA polymerase II-specific"/>
    <property type="evidence" value="ECO:0007669"/>
    <property type="project" value="InterPro"/>
</dbReference>
<evidence type="ECO:0000313" key="7">
    <source>
        <dbReference type="EMBL" id="KAK4044583.1"/>
    </source>
</evidence>
<dbReference type="GO" id="GO:0008270">
    <property type="term" value="F:zinc ion binding"/>
    <property type="evidence" value="ECO:0007669"/>
    <property type="project" value="InterPro"/>
</dbReference>
<evidence type="ECO:0000313" key="8">
    <source>
        <dbReference type="Proteomes" id="UP001303115"/>
    </source>
</evidence>
<dbReference type="GO" id="GO:0005634">
    <property type="term" value="C:nucleus"/>
    <property type="evidence" value="ECO:0007669"/>
    <property type="project" value="UniProtKB-SubCell"/>
</dbReference>
<dbReference type="Proteomes" id="UP001303115">
    <property type="component" value="Unassembled WGS sequence"/>
</dbReference>
<sequence>MTPTPPSATTSSTGRSPEPQYRVVRKRNRVPLSCYPCRTRKKCDRSHPCSNCTKREGAGTLSCSYATPVSRRKNQSQGEPTPDDMQNRIDRLEGLVLSLMHGGANIDAPSLPGGSSISSGGAASNPSPSTADSSSLAAKAEGHDDDGAMQDDDDESDIDDGLAKSLGVLKMDPVRSKHVYLGEEHWHTILHDIAEVKNYFASHKKDLETSYERIKLAKPPTAKQPPTLLMGATPATEVELRAELPPKSTVLALCARYFDSMDNAASIIHAPTFHQQLRNHWQDPSKTPIMWLALLYSVMCLALMSYHRVGEEPSEWKGRVLDLAHEYRLRTVQCLIAGDYTKPAQYTVEAMLLYGFCEYSFRWDADLSIWIIVSTVVRVAMRMGYHRDGKWFPNLTPFEAEMRRRTWAFVRMMDVFFSHQVSLPSMISEHDCDAELPHNIYDEEFGPDTKVLPPSRPNTEPTPISYMVAKVKLCHQLGLILQATGRVKNQVHYDEILRFDAKLRDVRAELPPHLRMQPLEGSQAPLTLVMARFHLDILYLKIICVLHRKYIPRARHNPRYAHSRRSAIEASLATLRHLATLHRESQPNGLLHSVPWFFTSVATKDFLLPAMLVVLDLHFDNVSQGPSGQQDAQSLYFWTREQRQEMIDSLELTRDIWKGLADMSIEAFKASNILEVMLAKIKRLGGADGPTPPADMSVAPGPLETRGSADLQPGHFEAMTRGMIPGEAMSGSSTAFHGTRPSMGTTYGALDLNLDTANAGVSPGTGPGASTGLGSAMASDFPNPMLGFDGVQSPLTMFDNMTSSSLDFSSNFDWESFENFTQTANWGGESLQFFPGNPGQSQQQGPQDGTQFPYGPDLTGAS</sequence>
<dbReference type="GO" id="GO:0006351">
    <property type="term" value="P:DNA-templated transcription"/>
    <property type="evidence" value="ECO:0007669"/>
    <property type="project" value="InterPro"/>
</dbReference>
<feature type="compositionally biased region" description="Low complexity" evidence="4">
    <location>
        <begin position="108"/>
        <end position="138"/>
    </location>
</feature>
<dbReference type="EMBL" id="MU854318">
    <property type="protein sequence ID" value="KAK4044583.1"/>
    <property type="molecule type" value="Genomic_DNA"/>
</dbReference>
<protein>
    <submittedName>
        <fullName evidence="7">Fungal-specific transcription factor domain-containing protein</fullName>
    </submittedName>
</protein>
<dbReference type="AlphaFoldDB" id="A0AAN6PP25"/>
<keyword evidence="3" id="KW-0539">Nucleus</keyword>
<feature type="compositionally biased region" description="Low complexity" evidence="4">
    <location>
        <begin position="832"/>
        <end position="853"/>
    </location>
</feature>
<evidence type="ECO:0000256" key="3">
    <source>
        <dbReference type="ARBA" id="ARBA00023242"/>
    </source>
</evidence>
<comment type="subcellular location">
    <subcellularLocation>
        <location evidence="1">Nucleus</location>
    </subcellularLocation>
</comment>
<organism evidence="7 8">
    <name type="scientific">Parachaetomium inaequale</name>
    <dbReference type="NCBI Taxonomy" id="2588326"/>
    <lineage>
        <taxon>Eukaryota</taxon>
        <taxon>Fungi</taxon>
        <taxon>Dikarya</taxon>
        <taxon>Ascomycota</taxon>
        <taxon>Pezizomycotina</taxon>
        <taxon>Sordariomycetes</taxon>
        <taxon>Sordariomycetidae</taxon>
        <taxon>Sordariales</taxon>
        <taxon>Chaetomiaceae</taxon>
        <taxon>Parachaetomium</taxon>
    </lineage>
</organism>
<accession>A0AAN6PP25</accession>
<evidence type="ECO:0000256" key="1">
    <source>
        <dbReference type="ARBA" id="ARBA00004123"/>
    </source>
</evidence>
<dbReference type="InterPro" id="IPR050613">
    <property type="entry name" value="Sec_Metabolite_Reg"/>
</dbReference>
<evidence type="ECO:0000256" key="4">
    <source>
        <dbReference type="SAM" id="MobiDB-lite"/>
    </source>
</evidence>
<name>A0AAN6PP25_9PEZI</name>
<feature type="compositionally biased region" description="Acidic residues" evidence="4">
    <location>
        <begin position="147"/>
        <end position="160"/>
    </location>
</feature>
<keyword evidence="8" id="KW-1185">Reference proteome</keyword>
<proteinExistence type="predicted"/>
<feature type="domain" description="Xylanolytic transcriptional activator regulatory" evidence="6">
    <location>
        <begin position="369"/>
        <end position="443"/>
    </location>
</feature>
<feature type="compositionally biased region" description="Low complexity" evidence="4">
    <location>
        <begin position="7"/>
        <end position="17"/>
    </location>
</feature>
<dbReference type="Pfam" id="PF04082">
    <property type="entry name" value="Fungal_trans"/>
    <property type="match status" value="1"/>
</dbReference>
<feature type="domain" description="Zn(2)-C6 fungal-type" evidence="5">
    <location>
        <begin position="28"/>
        <end position="74"/>
    </location>
</feature>
<evidence type="ECO:0000259" key="5">
    <source>
        <dbReference type="SMART" id="SM00066"/>
    </source>
</evidence>
<feature type="region of interest" description="Disordered" evidence="4">
    <location>
        <begin position="1"/>
        <end position="24"/>
    </location>
</feature>
<feature type="region of interest" description="Disordered" evidence="4">
    <location>
        <begin position="67"/>
        <end position="87"/>
    </location>
</feature>
<dbReference type="PANTHER" id="PTHR31001">
    <property type="entry name" value="UNCHARACTERIZED TRANSCRIPTIONAL REGULATORY PROTEIN"/>
    <property type="match status" value="1"/>
</dbReference>
<dbReference type="InterPro" id="IPR001138">
    <property type="entry name" value="Zn2Cys6_DnaBD"/>
</dbReference>
<dbReference type="InterPro" id="IPR007219">
    <property type="entry name" value="XnlR_reg_dom"/>
</dbReference>
<evidence type="ECO:0000256" key="2">
    <source>
        <dbReference type="ARBA" id="ARBA00022723"/>
    </source>
</evidence>
<dbReference type="SUPFAM" id="SSF57701">
    <property type="entry name" value="Zn2/Cys6 DNA-binding domain"/>
    <property type="match status" value="1"/>
</dbReference>
<feature type="region of interest" description="Disordered" evidence="4">
    <location>
        <begin position="828"/>
        <end position="862"/>
    </location>
</feature>
<evidence type="ECO:0000259" key="6">
    <source>
        <dbReference type="SMART" id="SM00906"/>
    </source>
</evidence>
<dbReference type="PANTHER" id="PTHR31001:SF49">
    <property type="entry name" value="ZN(II)2CYS6 TRANSCRIPTION FACTOR (EUROFUNG)"/>
    <property type="match status" value="1"/>
</dbReference>